<comment type="caution">
    <text evidence="3">The sequence shown here is derived from an EMBL/GenBank/DDBJ whole genome shotgun (WGS) entry which is preliminary data.</text>
</comment>
<evidence type="ECO:0000259" key="2">
    <source>
        <dbReference type="SMART" id="SM00899"/>
    </source>
</evidence>
<sequence length="82" mass="8602">MSTTSQTSGFPLAMASEDTAVRIISLQGGASLTKRLTEMGLNVGSEIWVRQRQGAGGLVISRGETRFALGFGMASKILVCPV</sequence>
<gene>
    <name evidence="3" type="ORF">LX59_02931</name>
</gene>
<evidence type="ECO:0000313" key="4">
    <source>
        <dbReference type="Proteomes" id="UP000319627"/>
    </source>
</evidence>
<keyword evidence="4" id="KW-1185">Reference proteome</keyword>
<dbReference type="GO" id="GO:0046914">
    <property type="term" value="F:transition metal ion binding"/>
    <property type="evidence" value="ECO:0007669"/>
    <property type="project" value="InterPro"/>
</dbReference>
<name>A0A562HYV5_9GAMM</name>
<dbReference type="OrthoDB" id="5296943at2"/>
<dbReference type="EMBL" id="VLKG01000015">
    <property type="protein sequence ID" value="TWH63967.1"/>
    <property type="molecule type" value="Genomic_DNA"/>
</dbReference>
<accession>A0A562HYV5</accession>
<dbReference type="SMART" id="SM00899">
    <property type="entry name" value="FeoA"/>
    <property type="match status" value="1"/>
</dbReference>
<evidence type="ECO:0000256" key="1">
    <source>
        <dbReference type="ARBA" id="ARBA00023004"/>
    </source>
</evidence>
<proteinExistence type="predicted"/>
<dbReference type="Pfam" id="PF04023">
    <property type="entry name" value="FeoA"/>
    <property type="match status" value="1"/>
</dbReference>
<dbReference type="InterPro" id="IPR053184">
    <property type="entry name" value="FeoA-like"/>
</dbReference>
<dbReference type="InterPro" id="IPR038157">
    <property type="entry name" value="FeoA_core_dom"/>
</dbReference>
<dbReference type="PANTHER" id="PTHR43151">
    <property type="entry name" value="FEOA FAMILY PROTEIN"/>
    <property type="match status" value="1"/>
</dbReference>
<dbReference type="InterPro" id="IPR007167">
    <property type="entry name" value="Fe-transptr_FeoA-like"/>
</dbReference>
<dbReference type="RefSeq" id="WP_144573181.1">
    <property type="nucleotide sequence ID" value="NZ_VLKG01000015.1"/>
</dbReference>
<dbReference type="SUPFAM" id="SSF50037">
    <property type="entry name" value="C-terminal domain of transcriptional repressors"/>
    <property type="match status" value="1"/>
</dbReference>
<reference evidence="3 4" key="1">
    <citation type="submission" date="2019-07" db="EMBL/GenBank/DDBJ databases">
        <title>Genomic Encyclopedia of Type Strains, Phase I: the one thousand microbial genomes (KMG-I) project.</title>
        <authorList>
            <person name="Kyrpides N."/>
        </authorList>
    </citation>
    <scope>NUCLEOTIDE SEQUENCE [LARGE SCALE GENOMIC DNA]</scope>
    <source>
        <strain evidence="3 4">DSM 375</strain>
    </source>
</reference>
<dbReference type="PANTHER" id="PTHR43151:SF1">
    <property type="entry name" value="SSR2333 PROTEIN"/>
    <property type="match status" value="1"/>
</dbReference>
<feature type="domain" description="Ferrous iron transporter FeoA-like" evidence="2">
    <location>
        <begin position="10"/>
        <end position="81"/>
    </location>
</feature>
<dbReference type="Gene3D" id="2.30.30.90">
    <property type="match status" value="1"/>
</dbReference>
<dbReference type="Proteomes" id="UP000319627">
    <property type="component" value="Unassembled WGS sequence"/>
</dbReference>
<dbReference type="AlphaFoldDB" id="A0A562HYV5"/>
<dbReference type="InterPro" id="IPR008988">
    <property type="entry name" value="Transcriptional_repressor_C"/>
</dbReference>
<organism evidence="3 4">
    <name type="scientific">Azomonas agilis</name>
    <dbReference type="NCBI Taxonomy" id="116849"/>
    <lineage>
        <taxon>Bacteria</taxon>
        <taxon>Pseudomonadati</taxon>
        <taxon>Pseudomonadota</taxon>
        <taxon>Gammaproteobacteria</taxon>
        <taxon>Pseudomonadales</taxon>
        <taxon>Pseudomonadaceae</taxon>
        <taxon>Azomonas</taxon>
    </lineage>
</organism>
<evidence type="ECO:0000313" key="3">
    <source>
        <dbReference type="EMBL" id="TWH63967.1"/>
    </source>
</evidence>
<protein>
    <submittedName>
        <fullName evidence="3">Ferrous iron transport protein A</fullName>
    </submittedName>
</protein>
<keyword evidence="1" id="KW-0408">Iron</keyword>